<evidence type="ECO:0000256" key="5">
    <source>
        <dbReference type="ARBA" id="ARBA00023136"/>
    </source>
</evidence>
<comment type="subcellular location">
    <subcellularLocation>
        <location evidence="1">Cell membrane</location>
        <topology evidence="1">Multi-pass membrane protein</topology>
    </subcellularLocation>
</comment>
<evidence type="ECO:0000256" key="6">
    <source>
        <dbReference type="SAM" id="Phobius"/>
    </source>
</evidence>
<accession>A0A1G2HNM5</accession>
<keyword evidence="4 6" id="KW-1133">Transmembrane helix</keyword>
<comment type="caution">
    <text evidence="7">The sequence shown here is derived from an EMBL/GenBank/DDBJ whole genome shotgun (WGS) entry which is preliminary data.</text>
</comment>
<evidence type="ECO:0000256" key="2">
    <source>
        <dbReference type="ARBA" id="ARBA00022475"/>
    </source>
</evidence>
<dbReference type="InterPro" id="IPR050833">
    <property type="entry name" value="Poly_Biosynth_Transport"/>
</dbReference>
<keyword evidence="2" id="KW-1003">Cell membrane</keyword>
<evidence type="ECO:0000256" key="3">
    <source>
        <dbReference type="ARBA" id="ARBA00022692"/>
    </source>
</evidence>
<evidence type="ECO:0000256" key="1">
    <source>
        <dbReference type="ARBA" id="ARBA00004651"/>
    </source>
</evidence>
<proteinExistence type="predicted"/>
<feature type="transmembrane region" description="Helical" evidence="6">
    <location>
        <begin position="81"/>
        <end position="104"/>
    </location>
</feature>
<reference evidence="7 8" key="1">
    <citation type="journal article" date="2016" name="Nat. Commun.">
        <title>Thousands of microbial genomes shed light on interconnected biogeochemical processes in an aquifer system.</title>
        <authorList>
            <person name="Anantharaman K."/>
            <person name="Brown C.T."/>
            <person name="Hug L.A."/>
            <person name="Sharon I."/>
            <person name="Castelle C.J."/>
            <person name="Probst A.J."/>
            <person name="Thomas B.C."/>
            <person name="Singh A."/>
            <person name="Wilkins M.J."/>
            <person name="Karaoz U."/>
            <person name="Brodie E.L."/>
            <person name="Williams K.H."/>
            <person name="Hubbard S.S."/>
            <person name="Banfield J.F."/>
        </authorList>
    </citation>
    <scope>NUCLEOTIDE SEQUENCE [LARGE SCALE GENOMIC DNA]</scope>
</reference>
<feature type="transmembrane region" description="Helical" evidence="6">
    <location>
        <begin position="180"/>
        <end position="205"/>
    </location>
</feature>
<feature type="transmembrane region" description="Helical" evidence="6">
    <location>
        <begin position="12"/>
        <end position="31"/>
    </location>
</feature>
<feature type="transmembrane region" description="Helical" evidence="6">
    <location>
        <begin position="43"/>
        <end position="69"/>
    </location>
</feature>
<feature type="transmembrane region" description="Helical" evidence="6">
    <location>
        <begin position="442"/>
        <end position="462"/>
    </location>
</feature>
<dbReference type="STRING" id="1802202.A2730_03360"/>
<feature type="transmembrane region" description="Helical" evidence="6">
    <location>
        <begin position="293"/>
        <end position="310"/>
    </location>
</feature>
<keyword evidence="3 6" id="KW-0812">Transmembrane</keyword>
<feature type="transmembrane region" description="Helical" evidence="6">
    <location>
        <begin position="384"/>
        <end position="406"/>
    </location>
</feature>
<feature type="transmembrane region" description="Helical" evidence="6">
    <location>
        <begin position="147"/>
        <end position="168"/>
    </location>
</feature>
<dbReference type="PANTHER" id="PTHR30250:SF11">
    <property type="entry name" value="O-ANTIGEN TRANSPORTER-RELATED"/>
    <property type="match status" value="1"/>
</dbReference>
<evidence type="ECO:0000256" key="4">
    <source>
        <dbReference type="ARBA" id="ARBA00022989"/>
    </source>
</evidence>
<feature type="transmembrane region" description="Helical" evidence="6">
    <location>
        <begin position="116"/>
        <end position="135"/>
    </location>
</feature>
<dbReference type="Pfam" id="PF13440">
    <property type="entry name" value="Polysacc_synt_3"/>
    <property type="match status" value="1"/>
</dbReference>
<evidence type="ECO:0000313" key="8">
    <source>
        <dbReference type="Proteomes" id="UP000176855"/>
    </source>
</evidence>
<name>A0A1G2HNM5_9BACT</name>
<protein>
    <submittedName>
        <fullName evidence="7">Uncharacterized protein</fullName>
    </submittedName>
</protein>
<feature type="transmembrane region" description="Helical" evidence="6">
    <location>
        <begin position="418"/>
        <end position="436"/>
    </location>
</feature>
<dbReference type="GO" id="GO:0005886">
    <property type="term" value="C:plasma membrane"/>
    <property type="evidence" value="ECO:0007669"/>
    <property type="project" value="UniProtKB-SubCell"/>
</dbReference>
<feature type="transmembrane region" description="Helical" evidence="6">
    <location>
        <begin position="330"/>
        <end position="352"/>
    </location>
</feature>
<organism evidence="7 8">
    <name type="scientific">Candidatus Staskawiczbacteria bacterium RIFCSPHIGHO2_01_FULL_39_25</name>
    <dbReference type="NCBI Taxonomy" id="1802202"/>
    <lineage>
        <taxon>Bacteria</taxon>
        <taxon>Candidatus Staskawicziibacteriota</taxon>
    </lineage>
</organism>
<dbReference type="AlphaFoldDB" id="A0A1G2HNM5"/>
<sequence>MSYKKFTKEVALVAGTNSIMALRAIILLPIITKILGAREYGIWAQLVVIVSLVSPIIVLGLPYALVRFISGEKDQKEIQDGIYSVAILVFAFSLVISFLLFFLAAPIANFLQCQAILIQMLAIIIIFECLNQVCLNTLRAFRKIKQYSFFIIFQGLGEIALIVFFIWLGLGLFGAMAGLLAIRVINFLITACIIIRKIGITIPVFSKTKNYLRFGLPTIPENISNWLVHFNDRFLIGYFFGALFVGYYVPAYTIAGVIAFFETPLSFLLPPVLSKLYDENNLGQVKRYLKYSLKYLLMVTIPAFFGLSILSKQLLTIFSTQEIVEKGHMLIPFMALSMILYGLYGVMLQGLVLVKKTLILGKIWIGATCLNLALNLALIPHFGIIAAAINTLASYLFVIIVCSYFSLKYLPFEIDVMFILKSILASAIMAMALAWLNPEGLMSTLIAIAAGVIIYGILIILFKGFGKKELLFFKNLFKAEQVL</sequence>
<dbReference type="EMBL" id="MHOO01000008">
    <property type="protein sequence ID" value="OGZ64142.1"/>
    <property type="molecule type" value="Genomic_DNA"/>
</dbReference>
<gene>
    <name evidence="7" type="ORF">A2730_03360</name>
</gene>
<dbReference type="Proteomes" id="UP000176855">
    <property type="component" value="Unassembled WGS sequence"/>
</dbReference>
<evidence type="ECO:0000313" key="7">
    <source>
        <dbReference type="EMBL" id="OGZ64142.1"/>
    </source>
</evidence>
<keyword evidence="5 6" id="KW-0472">Membrane</keyword>
<dbReference type="PANTHER" id="PTHR30250">
    <property type="entry name" value="PST FAMILY PREDICTED COLANIC ACID TRANSPORTER"/>
    <property type="match status" value="1"/>
</dbReference>